<organism evidence="1 2">
    <name type="scientific">Parascaris univalens</name>
    <name type="common">Nematode worm</name>
    <dbReference type="NCBI Taxonomy" id="6257"/>
    <lineage>
        <taxon>Eukaryota</taxon>
        <taxon>Metazoa</taxon>
        <taxon>Ecdysozoa</taxon>
        <taxon>Nematoda</taxon>
        <taxon>Chromadorea</taxon>
        <taxon>Rhabditida</taxon>
        <taxon>Spirurina</taxon>
        <taxon>Ascaridomorpha</taxon>
        <taxon>Ascaridoidea</taxon>
        <taxon>Ascarididae</taxon>
        <taxon>Parascaris</taxon>
    </lineage>
</organism>
<evidence type="ECO:0000313" key="1">
    <source>
        <dbReference type="Proteomes" id="UP000887569"/>
    </source>
</evidence>
<evidence type="ECO:0000313" key="2">
    <source>
        <dbReference type="WBParaSite" id="PgE323_g002_t01"/>
    </source>
</evidence>
<dbReference type="AlphaFoldDB" id="A0A915A7M9"/>
<protein>
    <submittedName>
        <fullName evidence="2">Ovule protein</fullName>
    </submittedName>
</protein>
<proteinExistence type="predicted"/>
<dbReference type="Proteomes" id="UP000887569">
    <property type="component" value="Unplaced"/>
</dbReference>
<keyword evidence="1" id="KW-1185">Reference proteome</keyword>
<name>A0A915A7M9_PARUN</name>
<sequence length="65" mass="7878">VCIEYYKSSGFFSLFFKLRITRRYFGSALRSFQITIVSSLLSKRSHNVVVTRWSRLSKKRWVKRR</sequence>
<reference evidence="2" key="1">
    <citation type="submission" date="2022-11" db="UniProtKB">
        <authorList>
            <consortium name="WormBaseParasite"/>
        </authorList>
    </citation>
    <scope>IDENTIFICATION</scope>
</reference>
<dbReference type="WBParaSite" id="PgE323_g002_t01">
    <property type="protein sequence ID" value="PgE323_g002_t01"/>
    <property type="gene ID" value="PgE323_g002"/>
</dbReference>
<accession>A0A915A7M9</accession>